<keyword evidence="3" id="KW-1185">Reference proteome</keyword>
<feature type="transmembrane region" description="Helical" evidence="1">
    <location>
        <begin position="23"/>
        <end position="41"/>
    </location>
</feature>
<organism evidence="2 3">
    <name type="scientific">Mangrovactinospora gilvigrisea</name>
    <dbReference type="NCBI Taxonomy" id="1428644"/>
    <lineage>
        <taxon>Bacteria</taxon>
        <taxon>Bacillati</taxon>
        <taxon>Actinomycetota</taxon>
        <taxon>Actinomycetes</taxon>
        <taxon>Kitasatosporales</taxon>
        <taxon>Streptomycetaceae</taxon>
        <taxon>Mangrovactinospora</taxon>
    </lineage>
</organism>
<dbReference type="AlphaFoldDB" id="A0A1J7C652"/>
<reference evidence="2 3" key="1">
    <citation type="submission" date="2016-10" db="EMBL/GenBank/DDBJ databases">
        <title>Genome sequence of Streptomyces gilvigriseus MUSC 26.</title>
        <authorList>
            <person name="Lee L.-H."/>
            <person name="Ser H.-L."/>
        </authorList>
    </citation>
    <scope>NUCLEOTIDE SEQUENCE [LARGE SCALE GENOMIC DNA]</scope>
    <source>
        <strain evidence="2 3">MUSC 26</strain>
    </source>
</reference>
<dbReference type="Proteomes" id="UP000243342">
    <property type="component" value="Unassembled WGS sequence"/>
</dbReference>
<feature type="transmembrane region" description="Helical" evidence="1">
    <location>
        <begin position="53"/>
        <end position="73"/>
    </location>
</feature>
<protein>
    <submittedName>
        <fullName evidence="2">Uncharacterized protein</fullName>
    </submittedName>
</protein>
<dbReference type="STRING" id="1428644.BIV57_13570"/>
<gene>
    <name evidence="2" type="ORF">BIV57_13570</name>
</gene>
<proteinExistence type="predicted"/>
<sequence>MHSTVQLLAATDIIGWAGSELKLIVKVLLIAGTAIGIYHVLRSYFRSPSLTSIVISLLVAGLVLWGINSLNVLRDRVGNELNKGAGPALVRIDAPRPPAGPIADGGRA</sequence>
<accession>A0A1J7C652</accession>
<evidence type="ECO:0000313" key="2">
    <source>
        <dbReference type="EMBL" id="OIV37012.1"/>
    </source>
</evidence>
<keyword evidence="1" id="KW-0472">Membrane</keyword>
<evidence type="ECO:0000313" key="3">
    <source>
        <dbReference type="Proteomes" id="UP000243342"/>
    </source>
</evidence>
<comment type="caution">
    <text evidence="2">The sequence shown here is derived from an EMBL/GenBank/DDBJ whole genome shotgun (WGS) entry which is preliminary data.</text>
</comment>
<dbReference type="RefSeq" id="WP_071657088.1">
    <property type="nucleotide sequence ID" value="NZ_MLCF01000067.1"/>
</dbReference>
<name>A0A1J7C652_9ACTN</name>
<evidence type="ECO:0000256" key="1">
    <source>
        <dbReference type="SAM" id="Phobius"/>
    </source>
</evidence>
<keyword evidence="1" id="KW-1133">Transmembrane helix</keyword>
<dbReference type="EMBL" id="MLCF01000067">
    <property type="protein sequence ID" value="OIV37012.1"/>
    <property type="molecule type" value="Genomic_DNA"/>
</dbReference>
<keyword evidence="1" id="KW-0812">Transmembrane</keyword>